<evidence type="ECO:0000256" key="1">
    <source>
        <dbReference type="SAM" id="Phobius"/>
    </source>
</evidence>
<keyword evidence="1" id="KW-1133">Transmembrane helix</keyword>
<evidence type="ECO:0008006" key="4">
    <source>
        <dbReference type="Google" id="ProtNLM"/>
    </source>
</evidence>
<keyword evidence="3" id="KW-1185">Reference proteome</keyword>
<accession>A0A1G9GR34</accession>
<protein>
    <recommendedName>
        <fullName evidence="4">PH domain-containing protein</fullName>
    </recommendedName>
</protein>
<dbReference type="EMBL" id="FNFF01000016">
    <property type="protein sequence ID" value="SDL03108.1"/>
    <property type="molecule type" value="Genomic_DNA"/>
</dbReference>
<keyword evidence="1" id="KW-0812">Transmembrane</keyword>
<keyword evidence="1" id="KW-0472">Membrane</keyword>
<reference evidence="2 3" key="1">
    <citation type="submission" date="2016-10" db="EMBL/GenBank/DDBJ databases">
        <authorList>
            <person name="de Groot N.N."/>
        </authorList>
    </citation>
    <scope>NUCLEOTIDE SEQUENCE [LARGE SCALE GENOMIC DNA]</scope>
    <source>
        <strain evidence="2 3">CGMCC 4.5727</strain>
    </source>
</reference>
<dbReference type="AlphaFoldDB" id="A0A1G9GR34"/>
<dbReference type="Proteomes" id="UP000199155">
    <property type="component" value="Unassembled WGS sequence"/>
</dbReference>
<sequence length="198" mass="21448">MTVPWTLKVSRARGAHETLRVRMADAMWKAILFPVPSVALAVLYVLIGSDGVHGGGPSRVGVAIAIVLSGFCVSLGWRMCFATRLDVDLDRGMVRVVGVFTEINLDARSIKRVEWIESGRNVITLRLSSNVRVSVSALSGRNDIGDYLEHLIATSMQGPQRVSRGDEMESRRRVFGYPTDLIAVIALASAALLLGLSG</sequence>
<feature type="transmembrane region" description="Helical" evidence="1">
    <location>
        <begin position="26"/>
        <end position="47"/>
    </location>
</feature>
<dbReference type="STRING" id="417292.SAMN05421806_116160"/>
<name>A0A1G9GR34_9ACTN</name>
<proteinExistence type="predicted"/>
<evidence type="ECO:0000313" key="3">
    <source>
        <dbReference type="Proteomes" id="UP000199155"/>
    </source>
</evidence>
<gene>
    <name evidence="2" type="ORF">SAMN05421806_116160</name>
</gene>
<evidence type="ECO:0000313" key="2">
    <source>
        <dbReference type="EMBL" id="SDL03108.1"/>
    </source>
</evidence>
<feature type="transmembrane region" description="Helical" evidence="1">
    <location>
        <begin position="174"/>
        <end position="196"/>
    </location>
</feature>
<feature type="transmembrane region" description="Helical" evidence="1">
    <location>
        <begin position="59"/>
        <end position="77"/>
    </location>
</feature>
<organism evidence="2 3">
    <name type="scientific">Streptomyces indicus</name>
    <dbReference type="NCBI Taxonomy" id="417292"/>
    <lineage>
        <taxon>Bacteria</taxon>
        <taxon>Bacillati</taxon>
        <taxon>Actinomycetota</taxon>
        <taxon>Actinomycetes</taxon>
        <taxon>Kitasatosporales</taxon>
        <taxon>Streptomycetaceae</taxon>
        <taxon>Streptomyces</taxon>
    </lineage>
</organism>